<keyword evidence="2" id="KW-1185">Reference proteome</keyword>
<dbReference type="eggNOG" id="ENOG502ZQ9R">
    <property type="taxonomic scope" value="Bacteria"/>
</dbReference>
<evidence type="ECO:0000313" key="1">
    <source>
        <dbReference type="EMBL" id="AFL84397.1"/>
    </source>
</evidence>
<sequence length="131" mass="15038">MRCCVLSTLVFMFLLGCSSRKSKKDPILDYIESITSSELQEGLSYVLVSDYSCSACKEEVYLDIERGSLETHYIVMDPRNKAILKERFKVAISHDIFHIDSLGLNKKIGIILDKPISVIFEKDEWLKKQDL</sequence>
<proteinExistence type="predicted"/>
<dbReference type="PROSITE" id="PS51257">
    <property type="entry name" value="PROKAR_LIPOPROTEIN"/>
    <property type="match status" value="1"/>
</dbReference>
<dbReference type="AlphaFoldDB" id="I3Z579"/>
<dbReference type="KEGG" id="bbd:Belba_1800"/>
<dbReference type="HOGENOM" id="CLU_1923481_0_0_10"/>
<accession>I3Z579</accession>
<dbReference type="STRING" id="866536.Belba_1800"/>
<dbReference type="Proteomes" id="UP000006050">
    <property type="component" value="Chromosome"/>
</dbReference>
<protein>
    <submittedName>
        <fullName evidence="1">Uncharacterized protein</fullName>
    </submittedName>
</protein>
<gene>
    <name evidence="1" type="ordered locus">Belba_1800</name>
</gene>
<evidence type="ECO:0000313" key="2">
    <source>
        <dbReference type="Proteomes" id="UP000006050"/>
    </source>
</evidence>
<name>I3Z579_BELBD</name>
<dbReference type="EMBL" id="CP003281">
    <property type="protein sequence ID" value="AFL84397.1"/>
    <property type="molecule type" value="Genomic_DNA"/>
</dbReference>
<organism evidence="1 2">
    <name type="scientific">Belliella baltica (strain DSM 15883 / CIP 108006 / LMG 21964 / BA134)</name>
    <dbReference type="NCBI Taxonomy" id="866536"/>
    <lineage>
        <taxon>Bacteria</taxon>
        <taxon>Pseudomonadati</taxon>
        <taxon>Bacteroidota</taxon>
        <taxon>Cytophagia</taxon>
        <taxon>Cytophagales</taxon>
        <taxon>Cyclobacteriaceae</taxon>
        <taxon>Belliella</taxon>
    </lineage>
</organism>
<reference evidence="2" key="1">
    <citation type="submission" date="2012-06" db="EMBL/GenBank/DDBJ databases">
        <title>The complete genome of Belliella baltica DSM 15883.</title>
        <authorList>
            <person name="Lucas S."/>
            <person name="Copeland A."/>
            <person name="Lapidus A."/>
            <person name="Goodwin L."/>
            <person name="Pitluck S."/>
            <person name="Peters L."/>
            <person name="Mikhailova N."/>
            <person name="Davenport K."/>
            <person name="Kyrpides N."/>
            <person name="Mavromatis K."/>
            <person name="Pagani I."/>
            <person name="Ivanova N."/>
            <person name="Ovchinnikova G."/>
            <person name="Zeytun A."/>
            <person name="Detter J.C."/>
            <person name="Han C."/>
            <person name="Land M."/>
            <person name="Hauser L."/>
            <person name="Markowitz V."/>
            <person name="Cheng J.-F."/>
            <person name="Hugenholtz P."/>
            <person name="Woyke T."/>
            <person name="Wu D."/>
            <person name="Tindall B."/>
            <person name="Pomrenke H."/>
            <person name="Brambilla E."/>
            <person name="Klenk H.-P."/>
            <person name="Eisen J.A."/>
        </authorList>
    </citation>
    <scope>NUCLEOTIDE SEQUENCE [LARGE SCALE GENOMIC DNA]</scope>
    <source>
        <strain evidence="2">DSM 15883 / CIP 108006 / LMG 21964 / BA134</strain>
    </source>
</reference>